<gene>
    <name evidence="2" type="ORF">CROE0942_LOCUS2902</name>
</gene>
<name>A0A7S0JQ97_CAFRO</name>
<organism evidence="2">
    <name type="scientific">Cafeteria roenbergensis</name>
    <name type="common">Marine flagellate</name>
    <dbReference type="NCBI Taxonomy" id="33653"/>
    <lineage>
        <taxon>Eukaryota</taxon>
        <taxon>Sar</taxon>
        <taxon>Stramenopiles</taxon>
        <taxon>Bigyra</taxon>
        <taxon>Opalozoa</taxon>
        <taxon>Bicosoecida</taxon>
        <taxon>Cafeteriaceae</taxon>
        <taxon>Cafeteria</taxon>
    </lineage>
</organism>
<sequence>MLARAWQASVRGLCDSSEPVAKAASQAAAKCALLSRSQCDPAIVGPSVAAASLAEVLPVLLRDGLDAPYRHARLAALRAVVSITGAARAFVLPWASSIMQALLQVIPDLEDSTAEYLQSHANAGGGTALDLGGVSGATLEAARLAAVRASPAWGVVDNLVAQVREASAAQLAGPCLSLDSPATSRTSQGSSDGGAQHGKPALLALLETLSESCAPARALLARGAASFALRDVLSAAGSLAAPFVAVPMRRLVAGGVLSDPSAPVRRFGVSALAQAARIAPMEDFRTLLADIESLAVGRDSEWREVTSLGTGALGPWDLATGAWEDPTRPSPAAAGAAASQAAEWSKADWAGFEGSSVAAAEAALALSSALEGERWTIARDSLFPLAFVGLSALGSDDGDQEKDAWQAAAKSFTPGTVASALRVAAPQVVLAARAAMRSPVWARRRAGAAALAAAVKLLSPAESLPFSLLDGVSGAAFSPCAPPSARASRRRDGSTAEGLAANLDAILPASVPAGGANLPAASDPRPLLPSWASSLGVSGAGRLRNAGAAALGPAIVVPELSGERSLGPLSAAVLAMRGRWWSGKEAVLDAALACACANPSAVVSLGPPVRLLPGALALLQEAIRAATRTSTTPALVRACGLRVATTVLLLASSMAVASCERKEPAAPAAGCGDGDAPGARPWLSAAGSLCRSHCGRLGASIADALEGCMAPARAADQSTEVAGGDSAGLPAGGGDSSAGLGAVRASTSKPEMALAVAALQFSGAVVAAAQHGVISTGGSPCCLAEAFFAAGERVISCKSASGLPLVQASWQLQTAASQAVAAVSALLVTADGSCAAAPSTSLLRACLALTGPDEAAHSEWPSNARLVAANCAVSVAVAAARAGGASSAELVAAALRAASATARKASLPVVAGVLEEPLGHLSGID</sequence>
<protein>
    <submittedName>
        <fullName evidence="2">Uncharacterized protein</fullName>
    </submittedName>
</protein>
<proteinExistence type="predicted"/>
<dbReference type="InterPro" id="IPR016024">
    <property type="entry name" value="ARM-type_fold"/>
</dbReference>
<reference evidence="2" key="1">
    <citation type="submission" date="2021-01" db="EMBL/GenBank/DDBJ databases">
        <authorList>
            <person name="Corre E."/>
            <person name="Pelletier E."/>
            <person name="Niang G."/>
            <person name="Scheremetjew M."/>
            <person name="Finn R."/>
            <person name="Kale V."/>
            <person name="Holt S."/>
            <person name="Cochrane G."/>
            <person name="Meng A."/>
            <person name="Brown T."/>
            <person name="Cohen L."/>
        </authorList>
    </citation>
    <scope>NUCLEOTIDE SEQUENCE</scope>
    <source>
        <strain evidence="2">E4-10</strain>
    </source>
</reference>
<feature type="region of interest" description="Disordered" evidence="1">
    <location>
        <begin position="719"/>
        <end position="742"/>
    </location>
</feature>
<dbReference type="SUPFAM" id="SSF48371">
    <property type="entry name" value="ARM repeat"/>
    <property type="match status" value="1"/>
</dbReference>
<accession>A0A7S0JQ97</accession>
<dbReference type="AlphaFoldDB" id="A0A7S0JQ97"/>
<dbReference type="EMBL" id="HBET01004351">
    <property type="protein sequence ID" value="CAD8558568.1"/>
    <property type="molecule type" value="Transcribed_RNA"/>
</dbReference>
<evidence type="ECO:0000256" key="1">
    <source>
        <dbReference type="SAM" id="MobiDB-lite"/>
    </source>
</evidence>
<dbReference type="InterPro" id="IPR011989">
    <property type="entry name" value="ARM-like"/>
</dbReference>
<dbReference type="Gene3D" id="1.25.10.10">
    <property type="entry name" value="Leucine-rich Repeat Variant"/>
    <property type="match status" value="1"/>
</dbReference>
<evidence type="ECO:0000313" key="2">
    <source>
        <dbReference type="EMBL" id="CAD8558568.1"/>
    </source>
</evidence>